<reference evidence="5 6" key="1">
    <citation type="submission" date="2014-08" db="EMBL/GenBank/DDBJ databases">
        <title>Genomic and Phenotypic Diversity of Colwellia psychrerythraea strains from Disparate Marine Basins.</title>
        <authorList>
            <person name="Techtmann S.M."/>
            <person name="Stelling S.C."/>
            <person name="Utturkar S.M."/>
            <person name="Alshibli N."/>
            <person name="Harris A."/>
            <person name="Brown S.D."/>
            <person name="Hazen T.C."/>
        </authorList>
    </citation>
    <scope>NUCLEOTIDE SEQUENCE [LARGE SCALE GENOMIC DNA]</scope>
    <source>
        <strain evidence="5 6">ND2E</strain>
    </source>
</reference>
<evidence type="ECO:0000259" key="3">
    <source>
        <dbReference type="Pfam" id="PF09699"/>
    </source>
</evidence>
<dbReference type="Gene3D" id="1.25.40.10">
    <property type="entry name" value="Tetratricopeptide repeat domain"/>
    <property type="match status" value="1"/>
</dbReference>
<dbReference type="AlphaFoldDB" id="A0A099KR10"/>
<evidence type="ECO:0000256" key="1">
    <source>
        <dbReference type="ARBA" id="ARBA00022729"/>
    </source>
</evidence>
<accession>A0A099KR10</accession>
<dbReference type="InterPro" id="IPR019734">
    <property type="entry name" value="TPR_rpt"/>
</dbReference>
<dbReference type="InterPro" id="IPR010177">
    <property type="entry name" value="Paired_CXXCH_1"/>
</dbReference>
<protein>
    <submittedName>
        <fullName evidence="5">Uncharacterized protein</fullName>
    </submittedName>
</protein>
<dbReference type="PANTHER" id="PTHR35038:SF8">
    <property type="entry name" value="C-TYPE POLYHEME CYTOCHROME OMCC"/>
    <property type="match status" value="1"/>
</dbReference>
<dbReference type="PATRIC" id="fig|28229.4.peg.1901"/>
<dbReference type="OrthoDB" id="9814800at2"/>
<dbReference type="PROSITE" id="PS50005">
    <property type="entry name" value="TPR"/>
    <property type="match status" value="1"/>
</dbReference>
<proteinExistence type="predicted"/>
<dbReference type="InterPro" id="IPR023155">
    <property type="entry name" value="Cyt_c-552/4"/>
</dbReference>
<evidence type="ECO:0000259" key="4">
    <source>
        <dbReference type="Pfam" id="PF13435"/>
    </source>
</evidence>
<dbReference type="Pfam" id="PF09699">
    <property type="entry name" value="Paired_CXXCH_1"/>
    <property type="match status" value="1"/>
</dbReference>
<keyword evidence="1" id="KW-0732">Signal</keyword>
<evidence type="ECO:0000313" key="6">
    <source>
        <dbReference type="Proteomes" id="UP000029843"/>
    </source>
</evidence>
<organism evidence="5 6">
    <name type="scientific">Colwellia psychrerythraea</name>
    <name type="common">Vibrio psychroerythus</name>
    <dbReference type="NCBI Taxonomy" id="28229"/>
    <lineage>
        <taxon>Bacteria</taxon>
        <taxon>Pseudomonadati</taxon>
        <taxon>Pseudomonadota</taxon>
        <taxon>Gammaproteobacteria</taxon>
        <taxon>Alteromonadales</taxon>
        <taxon>Colwelliaceae</taxon>
        <taxon>Colwellia</taxon>
    </lineage>
</organism>
<feature type="domain" description="Cytochrome c-552/4" evidence="4">
    <location>
        <begin position="37"/>
        <end position="63"/>
    </location>
</feature>
<keyword evidence="2" id="KW-0802">TPR repeat</keyword>
<dbReference type="Gene3D" id="1.10.1130.10">
    <property type="entry name" value="Flavocytochrome C3, Chain A"/>
    <property type="match status" value="2"/>
</dbReference>
<dbReference type="InterPro" id="IPR036280">
    <property type="entry name" value="Multihaem_cyt_sf"/>
</dbReference>
<evidence type="ECO:0000256" key="2">
    <source>
        <dbReference type="PROSITE-ProRule" id="PRU00339"/>
    </source>
</evidence>
<comment type="caution">
    <text evidence="5">The sequence shown here is derived from an EMBL/GenBank/DDBJ whole genome shotgun (WGS) entry which is preliminary data.</text>
</comment>
<dbReference type="InterPro" id="IPR051829">
    <property type="entry name" value="Multiheme_Cytochr_ET"/>
</dbReference>
<dbReference type="RefSeq" id="WP_033093621.1">
    <property type="nucleotide sequence ID" value="NZ_JQED01000017.1"/>
</dbReference>
<dbReference type="CDD" id="cd08168">
    <property type="entry name" value="Cytochrom_C3"/>
    <property type="match status" value="1"/>
</dbReference>
<feature type="domain" description="Doubled CXXCH motif" evidence="3">
    <location>
        <begin position="317"/>
        <end position="345"/>
    </location>
</feature>
<dbReference type="InterPro" id="IPR011990">
    <property type="entry name" value="TPR-like_helical_dom_sf"/>
</dbReference>
<sequence>MRNTYLLLIIVISLNSLMITESYAKSTIEDSQSDQSCIRCHTSSVQAWQKSDHAKSMALPDKNSILADFNNTDIEHYGQKAHFFIKDNEYQVTISYNNNIDQYPIKYTFGYFPVQQYLVETEKGKLQVLPFAWDARTKENGGQRWYHNYSHEEIRPEDRLHWRQPLQNWNGMCADCHSDGLKRNYDSDQNQFETTFDNINVGCLSCHDDMSEHAKTTKRNVANDITSTKHPTGQWLRAAADKTAKWQGAKRNNSFMDNCFACHALRAPLTDGIKVNTPFLDQFMPQLPSAPSYHADGQIKEEVYVYGSFLQSKMYNKGVNCLDCHDKHTMKLKIEGNGLCLQCHGGEVYNVTSHHQHQESSTGAQCANCHMPTNRYMGVDDRRDHSFKIPRPDLSVDFNTPNACTQCHEDKTNQWASDNLEKWHGKPKAISKSKQFLIVLNNGQAINLEDHLSIIADTKLDVISRASALQMLSFTTQMITIEILKPYLEHSESLLRLSAANAALLLTPVERVIHLTPLLVDEFKAIRVAAARNLVASKISAKNQQAFDEALSELFDTNELSSWRGEGRANQGAIAIETNDFLAAEKYFRGSIIIEPYFEASYINLADVYRVQQRSIEAAAVLVEGTKNLPKSAVIKYAYGLHLVRQKNYVNAVTLFEEAVHLSPENSQYAYTLVLALDGIGHSKKALSKLKTLILDYEDKAKLKELGLYLSQKSNNKADYDWFIKL</sequence>
<dbReference type="SUPFAM" id="SSF48695">
    <property type="entry name" value="Multiheme cytochromes"/>
    <property type="match status" value="1"/>
</dbReference>
<evidence type="ECO:0000313" key="5">
    <source>
        <dbReference type="EMBL" id="KGJ92610.1"/>
    </source>
</evidence>
<dbReference type="EMBL" id="JQED01000017">
    <property type="protein sequence ID" value="KGJ92610.1"/>
    <property type="molecule type" value="Genomic_DNA"/>
</dbReference>
<dbReference type="Pfam" id="PF13435">
    <property type="entry name" value="Cytochrome_C554"/>
    <property type="match status" value="1"/>
</dbReference>
<gene>
    <name evidence="5" type="ORF">ND2E_2858</name>
</gene>
<feature type="repeat" description="TPR" evidence="2">
    <location>
        <begin position="633"/>
        <end position="666"/>
    </location>
</feature>
<name>A0A099KR10_COLPS</name>
<dbReference type="Proteomes" id="UP000029843">
    <property type="component" value="Unassembled WGS sequence"/>
</dbReference>
<dbReference type="PANTHER" id="PTHR35038">
    <property type="entry name" value="DISSIMILATORY SULFITE REDUCTASE SIRA"/>
    <property type="match status" value="1"/>
</dbReference>
<dbReference type="SUPFAM" id="SSF48452">
    <property type="entry name" value="TPR-like"/>
    <property type="match status" value="1"/>
</dbReference>